<sequence>MSLALDEGAARASQRYHRAKMSARSPKSRANAKASSPRPKRTIGRASASPKPPPATHRQQQQRKRSPETASPRCFKFHPTTTSPFKAPQAPPHAPPPRPRASPSAPSTPASVSNCTQGSARPTSSQSRSRPPRTTKLEGSSNLPHPSFSTTISLSQPQHNTPQRSPPSQKSRPSPRPTASRRRVPRASLRPCGAAARPSSHHRRRSSSTRRNIHPSRRPTCHGRGHAAAEPAADRCRRTRWRAVVVSAGA</sequence>
<comment type="caution">
    <text evidence="2">The sequence shown here is derived from an EMBL/GenBank/DDBJ whole genome shotgun (WGS) entry which is preliminary data.</text>
</comment>
<feature type="compositionally biased region" description="Low complexity" evidence="1">
    <location>
        <begin position="101"/>
        <end position="111"/>
    </location>
</feature>
<proteinExistence type="predicted"/>
<feature type="compositionally biased region" description="Pro residues" evidence="1">
    <location>
        <begin position="89"/>
        <end position="100"/>
    </location>
</feature>
<feature type="compositionally biased region" description="Low complexity" evidence="1">
    <location>
        <begin position="162"/>
        <end position="172"/>
    </location>
</feature>
<organism evidence="2 3">
    <name type="scientific">Macrophomina phaseolina</name>
    <dbReference type="NCBI Taxonomy" id="35725"/>
    <lineage>
        <taxon>Eukaryota</taxon>
        <taxon>Fungi</taxon>
        <taxon>Dikarya</taxon>
        <taxon>Ascomycota</taxon>
        <taxon>Pezizomycotina</taxon>
        <taxon>Dothideomycetes</taxon>
        <taxon>Dothideomycetes incertae sedis</taxon>
        <taxon>Botryosphaeriales</taxon>
        <taxon>Botryosphaeriaceae</taxon>
        <taxon>Macrophomina</taxon>
    </lineage>
</organism>
<gene>
    <name evidence="2" type="ORF">B0J12DRAFT_648564</name>
</gene>
<evidence type="ECO:0000313" key="3">
    <source>
        <dbReference type="Proteomes" id="UP000774617"/>
    </source>
</evidence>
<feature type="compositionally biased region" description="Basic residues" evidence="1">
    <location>
        <begin position="199"/>
        <end position="225"/>
    </location>
</feature>
<protein>
    <submittedName>
        <fullName evidence="2">Uncharacterized protein</fullName>
    </submittedName>
</protein>
<dbReference type="EMBL" id="JAGTJR010000004">
    <property type="protein sequence ID" value="KAH7061610.1"/>
    <property type="molecule type" value="Genomic_DNA"/>
</dbReference>
<dbReference type="Proteomes" id="UP000774617">
    <property type="component" value="Unassembled WGS sequence"/>
</dbReference>
<feature type="region of interest" description="Disordered" evidence="1">
    <location>
        <begin position="1"/>
        <end position="234"/>
    </location>
</feature>
<evidence type="ECO:0000313" key="2">
    <source>
        <dbReference type="EMBL" id="KAH7061610.1"/>
    </source>
</evidence>
<keyword evidence="3" id="KW-1185">Reference proteome</keyword>
<feature type="compositionally biased region" description="Low complexity" evidence="1">
    <location>
        <begin position="121"/>
        <end position="134"/>
    </location>
</feature>
<feature type="compositionally biased region" description="Polar residues" evidence="1">
    <location>
        <begin position="137"/>
        <end position="161"/>
    </location>
</feature>
<name>A0ABQ8GQ42_9PEZI</name>
<reference evidence="2 3" key="1">
    <citation type="journal article" date="2021" name="Nat. Commun.">
        <title>Genetic determinants of endophytism in the Arabidopsis root mycobiome.</title>
        <authorList>
            <person name="Mesny F."/>
            <person name="Miyauchi S."/>
            <person name="Thiergart T."/>
            <person name="Pickel B."/>
            <person name="Atanasova L."/>
            <person name="Karlsson M."/>
            <person name="Huettel B."/>
            <person name="Barry K.W."/>
            <person name="Haridas S."/>
            <person name="Chen C."/>
            <person name="Bauer D."/>
            <person name="Andreopoulos W."/>
            <person name="Pangilinan J."/>
            <person name="LaButti K."/>
            <person name="Riley R."/>
            <person name="Lipzen A."/>
            <person name="Clum A."/>
            <person name="Drula E."/>
            <person name="Henrissat B."/>
            <person name="Kohler A."/>
            <person name="Grigoriev I.V."/>
            <person name="Martin F.M."/>
            <person name="Hacquard S."/>
        </authorList>
    </citation>
    <scope>NUCLEOTIDE SEQUENCE [LARGE SCALE GENOMIC DNA]</scope>
    <source>
        <strain evidence="2 3">MPI-SDFR-AT-0080</strain>
    </source>
</reference>
<accession>A0ABQ8GQ42</accession>
<evidence type="ECO:0000256" key="1">
    <source>
        <dbReference type="SAM" id="MobiDB-lite"/>
    </source>
</evidence>